<dbReference type="EMBL" id="RCZH01000020">
    <property type="protein sequence ID" value="TPG33895.1"/>
    <property type="molecule type" value="Genomic_DNA"/>
</dbReference>
<keyword evidence="1" id="KW-0732">Signal</keyword>
<feature type="signal peptide" evidence="1">
    <location>
        <begin position="1"/>
        <end position="19"/>
    </location>
</feature>
<evidence type="ECO:0000313" key="2">
    <source>
        <dbReference type="EMBL" id="TPG33895.1"/>
    </source>
</evidence>
<feature type="chain" id="PRO_5021428038" evidence="1">
    <location>
        <begin position="20"/>
        <end position="778"/>
    </location>
</feature>
<dbReference type="AlphaFoldDB" id="A0A502E867"/>
<dbReference type="RefSeq" id="WP_140511347.1">
    <property type="nucleotide sequence ID" value="NZ_RCZH01000020.1"/>
</dbReference>
<organism evidence="2 3">
    <name type="scientific">Flavobacterium pectinovorum</name>
    <dbReference type="NCBI Taxonomy" id="29533"/>
    <lineage>
        <taxon>Bacteria</taxon>
        <taxon>Pseudomonadati</taxon>
        <taxon>Bacteroidota</taxon>
        <taxon>Flavobacteriia</taxon>
        <taxon>Flavobacteriales</taxon>
        <taxon>Flavobacteriaceae</taxon>
        <taxon>Flavobacterium</taxon>
    </lineage>
</organism>
<dbReference type="Proteomes" id="UP000319700">
    <property type="component" value="Unassembled WGS sequence"/>
</dbReference>
<evidence type="ECO:0000313" key="3">
    <source>
        <dbReference type="Proteomes" id="UP000319700"/>
    </source>
</evidence>
<accession>A0A502E867</accession>
<keyword evidence="3" id="KW-1185">Reference proteome</keyword>
<evidence type="ECO:0000256" key="1">
    <source>
        <dbReference type="SAM" id="SignalP"/>
    </source>
</evidence>
<proteinExistence type="predicted"/>
<reference evidence="2 3" key="1">
    <citation type="journal article" date="2019" name="Environ. Microbiol.">
        <title>Species interactions and distinct microbial communities in high Arctic permafrost affected cryosols are associated with the CH4 and CO2 gas fluxes.</title>
        <authorList>
            <person name="Altshuler I."/>
            <person name="Hamel J."/>
            <person name="Turney S."/>
            <person name="Magnuson E."/>
            <person name="Levesque R."/>
            <person name="Greer C."/>
            <person name="Whyte L.G."/>
        </authorList>
    </citation>
    <scope>NUCLEOTIDE SEQUENCE [LARGE SCALE GENOMIC DNA]</scope>
    <source>
        <strain evidence="2 3">42</strain>
    </source>
</reference>
<name>A0A502E867_9FLAO</name>
<protein>
    <submittedName>
        <fullName evidence="2">Uncharacterized protein</fullName>
    </submittedName>
</protein>
<gene>
    <name evidence="2" type="ORF">EAH81_23380</name>
</gene>
<comment type="caution">
    <text evidence="2">The sequence shown here is derived from an EMBL/GenBank/DDBJ whole genome shotgun (WGS) entry which is preliminary data.</text>
</comment>
<sequence length="778" mass="88011">MKKTLLILFSILYSISVNAKTPVAADRWLEIDLYWFEHKNMQKSANEFWDRYEPLMQGIDGWKGVIINVGWITDYLYEWQGDINQEIKLPKNMKTWGSIKDGGQLAGTTPERMDLWKERFEKADKPQSIDYEKWTYADLKKLVGIIKKTAQNKYHIKDVKVGTFITGGDSSYDGDKALFSVKHPNSYRNGKPNMVAKLSAESHKYGAFPQGIPEGTPLTEFFGKQWGSLSKALNLDVIILRDGFLGTGLYSRRKGPYGETAPKDPQLVAEWSKATADLVKQTKLANPKALVIGYSNAASAIGSWRANCFDLETIAKEGYLDGWIDQSWAGSWNEVGQRPVMNYVPEVRFWSSPLLGYSYMLGYMLTHSAMLADTKVHHYFLTETFDAWETWDMIHNARERLRWGIWAYSHAALKTPNGLKMPEGSYISWCNRGKMLLPEEDVKFLAQTTNDAIADAAETKEVFGPTIVYNRSAMEWQSNNKPDETIKEWIDEQAGTLMKWSAPIMSVTRLEYLPKVESDLFIFQTPSHLNQLEKENLITYLKSGKPAMIIGSPAGGLDKEIAEILGVSSTDTAITGTKYIGTINYKTEGIYESLPNTFPLFQPFTQNKFSADLERIYSVSSSPVLGLNQTNGKNLIYWDAPDFFNNLPAGTDNYKGSLDQIMGSPVPYVLTARLMNETMKKAGFTFVDEIKQNQPVQLSMWQLKDGSFKIMTGNLEEGINHTADHTVSTTLNLPALFVKNKSVEVSELWNKTKTIIGNRKLDINLEQAQTKLFKIEKP</sequence>
<dbReference type="OrthoDB" id="2482871at2"/>